<dbReference type="InterPro" id="IPR029016">
    <property type="entry name" value="GAF-like_dom_sf"/>
</dbReference>
<comment type="function">
    <text evidence="4">May be an activator protein for the gylABX operon.</text>
</comment>
<dbReference type="InterPro" id="IPR014757">
    <property type="entry name" value="Tscrpt_reg_IclR_C"/>
</dbReference>
<gene>
    <name evidence="8" type="ORF">Gferi_17950</name>
</gene>
<dbReference type="Gene3D" id="1.10.10.10">
    <property type="entry name" value="Winged helix-like DNA-binding domain superfamily/Winged helix DNA-binding domain"/>
    <property type="match status" value="1"/>
</dbReference>
<dbReference type="InterPro" id="IPR036390">
    <property type="entry name" value="WH_DNA-bd_sf"/>
</dbReference>
<accession>A0A1D8GK87</accession>
<keyword evidence="9" id="KW-1185">Reference proteome</keyword>
<dbReference type="FunFam" id="1.10.10.10:FF:000056">
    <property type="entry name" value="IclR family transcriptional regulator"/>
    <property type="match status" value="1"/>
</dbReference>
<sequence length="258" mass="29183">MEKTKGVIVQSVARALEILQCFSGNTIELGISEIADAMELSKSTVYGLVNTLVVKGYLEQSQQSKKYRLGIKLFEFGNLVQKRMDLRNEAKVFCEILAEKYRNTIHLAAHYEGEIIYIDKVDIPDSVIAYSQVGKRAPMHCTGVGKAILAYLDTEYIENYVLNKPLNKMTENTIINPQKLLEELQIIKERGYAIDDEEIEIGLRCVAAPIFNHKGYPVAAISVSGPYRKMNDEFMKEVAKDVQSYVQQISERLGYSNK</sequence>
<dbReference type="RefSeq" id="WP_069978926.1">
    <property type="nucleotide sequence ID" value="NZ_CP017269.1"/>
</dbReference>
<dbReference type="OrthoDB" id="9791752at2"/>
<evidence type="ECO:0000313" key="9">
    <source>
        <dbReference type="Proteomes" id="UP000095743"/>
    </source>
</evidence>
<dbReference type="STRING" id="1424294.Gferi_17950"/>
<dbReference type="GO" id="GO:0003700">
    <property type="term" value="F:DNA-binding transcription factor activity"/>
    <property type="evidence" value="ECO:0007669"/>
    <property type="project" value="TreeGrafter"/>
</dbReference>
<dbReference type="InterPro" id="IPR050707">
    <property type="entry name" value="HTH_MetabolicPath_Reg"/>
</dbReference>
<reference evidence="8 9" key="1">
    <citation type="submission" date="2016-09" db="EMBL/GenBank/DDBJ databases">
        <title>Genomic analysis reveals versatility of anaerobic energy metabolism of Geosporobacter ferrireducens IRF9 of phylum Firmicutes.</title>
        <authorList>
            <person name="Kim S.-J."/>
        </authorList>
    </citation>
    <scope>NUCLEOTIDE SEQUENCE [LARGE SCALE GENOMIC DNA]</scope>
    <source>
        <strain evidence="8 9">IRF9</strain>
    </source>
</reference>
<evidence type="ECO:0000256" key="2">
    <source>
        <dbReference type="ARBA" id="ARBA00023125"/>
    </source>
</evidence>
<dbReference type="Proteomes" id="UP000095743">
    <property type="component" value="Chromosome"/>
</dbReference>
<evidence type="ECO:0000259" key="7">
    <source>
        <dbReference type="PROSITE" id="PS51078"/>
    </source>
</evidence>
<dbReference type="InterPro" id="IPR005471">
    <property type="entry name" value="Tscrpt_reg_IclR_N"/>
</dbReference>
<dbReference type="EMBL" id="CP017269">
    <property type="protein sequence ID" value="AOT71272.1"/>
    <property type="molecule type" value="Genomic_DNA"/>
</dbReference>
<evidence type="ECO:0000256" key="4">
    <source>
        <dbReference type="ARBA" id="ARBA00058938"/>
    </source>
</evidence>
<evidence type="ECO:0000256" key="1">
    <source>
        <dbReference type="ARBA" id="ARBA00023015"/>
    </source>
</evidence>
<evidence type="ECO:0000256" key="3">
    <source>
        <dbReference type="ARBA" id="ARBA00023163"/>
    </source>
</evidence>
<dbReference type="AlphaFoldDB" id="A0A1D8GK87"/>
<dbReference type="SMART" id="SM00346">
    <property type="entry name" value="HTH_ICLR"/>
    <property type="match status" value="1"/>
</dbReference>
<evidence type="ECO:0000259" key="6">
    <source>
        <dbReference type="PROSITE" id="PS51077"/>
    </source>
</evidence>
<dbReference type="GO" id="GO:0003677">
    <property type="term" value="F:DNA binding"/>
    <property type="evidence" value="ECO:0007669"/>
    <property type="project" value="UniProtKB-KW"/>
</dbReference>
<dbReference type="PANTHER" id="PTHR30136">
    <property type="entry name" value="HELIX-TURN-HELIX TRANSCRIPTIONAL REGULATOR, ICLR FAMILY"/>
    <property type="match status" value="1"/>
</dbReference>
<dbReference type="GO" id="GO:0045892">
    <property type="term" value="P:negative regulation of DNA-templated transcription"/>
    <property type="evidence" value="ECO:0007669"/>
    <property type="project" value="TreeGrafter"/>
</dbReference>
<organism evidence="8 9">
    <name type="scientific">Geosporobacter ferrireducens</name>
    <dbReference type="NCBI Taxonomy" id="1424294"/>
    <lineage>
        <taxon>Bacteria</taxon>
        <taxon>Bacillati</taxon>
        <taxon>Bacillota</taxon>
        <taxon>Clostridia</taxon>
        <taxon>Peptostreptococcales</taxon>
        <taxon>Thermotaleaceae</taxon>
        <taxon>Geosporobacter</taxon>
    </lineage>
</organism>
<dbReference type="InterPro" id="IPR036388">
    <property type="entry name" value="WH-like_DNA-bd_sf"/>
</dbReference>
<dbReference type="Pfam" id="PF01614">
    <property type="entry name" value="IclR_C"/>
    <property type="match status" value="1"/>
</dbReference>
<evidence type="ECO:0000256" key="5">
    <source>
        <dbReference type="ARBA" id="ARBA00070406"/>
    </source>
</evidence>
<dbReference type="SUPFAM" id="SSF46785">
    <property type="entry name" value="Winged helix' DNA-binding domain"/>
    <property type="match status" value="1"/>
</dbReference>
<feature type="domain" description="HTH iclR-type" evidence="6">
    <location>
        <begin position="9"/>
        <end position="71"/>
    </location>
</feature>
<dbReference type="PANTHER" id="PTHR30136:SF24">
    <property type="entry name" value="HTH-TYPE TRANSCRIPTIONAL REPRESSOR ALLR"/>
    <property type="match status" value="1"/>
</dbReference>
<dbReference type="PROSITE" id="PS51078">
    <property type="entry name" value="ICLR_ED"/>
    <property type="match status" value="1"/>
</dbReference>
<dbReference type="KEGG" id="gfe:Gferi_17950"/>
<dbReference type="SUPFAM" id="SSF55781">
    <property type="entry name" value="GAF domain-like"/>
    <property type="match status" value="1"/>
</dbReference>
<keyword evidence="1" id="KW-0805">Transcription regulation</keyword>
<name>A0A1D8GK87_9FIRM</name>
<feature type="domain" description="IclR-ED" evidence="7">
    <location>
        <begin position="72"/>
        <end position="255"/>
    </location>
</feature>
<keyword evidence="3" id="KW-0804">Transcription</keyword>
<keyword evidence="2" id="KW-0238">DNA-binding</keyword>
<protein>
    <recommendedName>
        <fullName evidence="5">Glycerol operon regulatory protein</fullName>
    </recommendedName>
</protein>
<evidence type="ECO:0000313" key="8">
    <source>
        <dbReference type="EMBL" id="AOT71272.1"/>
    </source>
</evidence>
<dbReference type="PROSITE" id="PS51077">
    <property type="entry name" value="HTH_ICLR"/>
    <property type="match status" value="1"/>
</dbReference>
<proteinExistence type="predicted"/>
<dbReference type="Pfam" id="PF09339">
    <property type="entry name" value="HTH_IclR"/>
    <property type="match status" value="1"/>
</dbReference>
<dbReference type="Gene3D" id="3.30.450.40">
    <property type="match status" value="1"/>
</dbReference>